<name>A0A396SNS7_9LACO</name>
<evidence type="ECO:0000313" key="2">
    <source>
        <dbReference type="Proteomes" id="UP000265862"/>
    </source>
</evidence>
<accession>A0A396SNS7</accession>
<proteinExistence type="predicted"/>
<evidence type="ECO:0000313" key="1">
    <source>
        <dbReference type="EMBL" id="RHW53835.1"/>
    </source>
</evidence>
<comment type="caution">
    <text evidence="1">The sequence shown here is derived from an EMBL/GenBank/DDBJ whole genome shotgun (WGS) entry which is preliminary data.</text>
</comment>
<protein>
    <recommendedName>
        <fullName evidence="3">Lactococcin 972 family bacteriocin</fullName>
    </recommendedName>
</protein>
<organism evidence="1 2">
    <name type="scientific">Lactobacillus bombicola</name>
    <dbReference type="NCBI Taxonomy" id="1505723"/>
    <lineage>
        <taxon>Bacteria</taxon>
        <taxon>Bacillati</taxon>
        <taxon>Bacillota</taxon>
        <taxon>Bacilli</taxon>
        <taxon>Lactobacillales</taxon>
        <taxon>Lactobacillaceae</taxon>
        <taxon>Lactobacillus</taxon>
    </lineage>
</organism>
<sequence>MIIIRLLKVPHQFLLIHQKKFESGNATTFSPSYPWWPHSRWVYYSDHNNYLNGYKWSHSNYYHDCERHSSTAAVGGQDKTRVFAGAGSFSYATATGYGTAQAWYWAPYV</sequence>
<reference evidence="1 2" key="1">
    <citation type="submission" date="2018-07" db="EMBL/GenBank/DDBJ databases">
        <title>Genome sequences of six Lactobacillus spp. isolated from bumble bee guts.</title>
        <authorList>
            <person name="Motta E.V.S."/>
            <person name="Moran N.A."/>
        </authorList>
    </citation>
    <scope>NUCLEOTIDE SEQUENCE [LARGE SCALE GENOMIC DNA]</scope>
    <source>
        <strain evidence="1 2">OCC3</strain>
    </source>
</reference>
<dbReference type="EMBL" id="QOCV01000010">
    <property type="protein sequence ID" value="RHW53835.1"/>
    <property type="molecule type" value="Genomic_DNA"/>
</dbReference>
<evidence type="ECO:0008006" key="3">
    <source>
        <dbReference type="Google" id="ProtNLM"/>
    </source>
</evidence>
<dbReference type="AlphaFoldDB" id="A0A396SNS7"/>
<dbReference type="Proteomes" id="UP000265862">
    <property type="component" value="Unassembled WGS sequence"/>
</dbReference>
<gene>
    <name evidence="1" type="ORF">DS835_06955</name>
</gene>